<keyword evidence="2" id="KW-0732">Signal</keyword>
<accession>A0A5J6L5Y0</accession>
<sequence length="296" mass="32089">MKPPHLITAGVIAVAALALPTSAMAAPAPPPVEFLTTGEVELHTADETDEQFDPGTVYWEAQLQWSDGTYPYVATWERSEGTWASEDEAKAHFADAGIVDAITAGRQCEASRIQEIAAGTPSYDEFHALSGVTGEEWTIAPDTWEEIEEACAYEHPEEWEWAWEHTPSMGDEETGIVTVRIPIDVMGPGEHELFVTPYGFSYEPSAELDELCRIHTWPDGHWASRTCRFAWLETATTTVTVPEPPSAAPTEAPAADAQESSAALSAMPVLVGAAIGLVVVAGVVVLIVVMRRRTRS</sequence>
<dbReference type="RefSeq" id="WP_150925513.1">
    <property type="nucleotide sequence ID" value="NZ_CP044232.1"/>
</dbReference>
<dbReference type="KEGG" id="mlz:F6J85_12820"/>
<organism evidence="3 4">
    <name type="scientific">Microbacterium lushaniae</name>
    <dbReference type="NCBI Taxonomy" id="2614639"/>
    <lineage>
        <taxon>Bacteria</taxon>
        <taxon>Bacillati</taxon>
        <taxon>Actinomycetota</taxon>
        <taxon>Actinomycetes</taxon>
        <taxon>Micrococcales</taxon>
        <taxon>Microbacteriaceae</taxon>
        <taxon>Microbacterium</taxon>
    </lineage>
</organism>
<dbReference type="Proteomes" id="UP000325516">
    <property type="component" value="Chromosome"/>
</dbReference>
<keyword evidence="1" id="KW-0472">Membrane</keyword>
<feature type="signal peptide" evidence="2">
    <location>
        <begin position="1"/>
        <end position="25"/>
    </location>
</feature>
<evidence type="ECO:0000256" key="2">
    <source>
        <dbReference type="SAM" id="SignalP"/>
    </source>
</evidence>
<dbReference type="EMBL" id="CP044232">
    <property type="protein sequence ID" value="QEW03883.1"/>
    <property type="molecule type" value="Genomic_DNA"/>
</dbReference>
<evidence type="ECO:0000256" key="1">
    <source>
        <dbReference type="SAM" id="Phobius"/>
    </source>
</evidence>
<reference evidence="4" key="1">
    <citation type="submission" date="2019-09" db="EMBL/GenBank/DDBJ databases">
        <title>Mumia zhuanghuii sp. nov. isolated from the intestinal contents of plateau pika (Ochotona curzoniae) in the Qinghai-Tibet plateau of China.</title>
        <authorList>
            <person name="Tian Z."/>
        </authorList>
    </citation>
    <scope>NUCLEOTIDE SEQUENCE [LARGE SCALE GENOMIC DNA]</scope>
    <source>
        <strain evidence="4">L-031</strain>
    </source>
</reference>
<keyword evidence="1" id="KW-1133">Transmembrane helix</keyword>
<feature type="transmembrane region" description="Helical" evidence="1">
    <location>
        <begin position="269"/>
        <end position="290"/>
    </location>
</feature>
<keyword evidence="1" id="KW-0812">Transmembrane</keyword>
<protein>
    <recommendedName>
        <fullName evidence="5">Gram-positive cocci surface proteins LPxTG domain-containing protein</fullName>
    </recommendedName>
</protein>
<gene>
    <name evidence="3" type="ORF">F6J85_12820</name>
</gene>
<evidence type="ECO:0008006" key="5">
    <source>
        <dbReference type="Google" id="ProtNLM"/>
    </source>
</evidence>
<name>A0A5J6L5Y0_9MICO</name>
<keyword evidence="4" id="KW-1185">Reference proteome</keyword>
<evidence type="ECO:0000313" key="3">
    <source>
        <dbReference type="EMBL" id="QEW03883.1"/>
    </source>
</evidence>
<dbReference type="AlphaFoldDB" id="A0A5J6L5Y0"/>
<feature type="chain" id="PRO_5023868689" description="Gram-positive cocci surface proteins LPxTG domain-containing protein" evidence="2">
    <location>
        <begin position="26"/>
        <end position="296"/>
    </location>
</feature>
<evidence type="ECO:0000313" key="4">
    <source>
        <dbReference type="Proteomes" id="UP000325516"/>
    </source>
</evidence>
<proteinExistence type="predicted"/>